<feature type="compositionally biased region" description="Polar residues" evidence="1">
    <location>
        <begin position="15"/>
        <end position="32"/>
    </location>
</feature>
<protein>
    <submittedName>
        <fullName evidence="2">Uncharacterized protein</fullName>
    </submittedName>
</protein>
<dbReference type="InParanoid" id="A0A165JU62"/>
<feature type="compositionally biased region" description="Basic residues" evidence="1">
    <location>
        <begin position="71"/>
        <end position="80"/>
    </location>
</feature>
<proteinExistence type="predicted"/>
<evidence type="ECO:0000313" key="3">
    <source>
        <dbReference type="Proteomes" id="UP000077266"/>
    </source>
</evidence>
<feature type="compositionally biased region" description="Basic residues" evidence="1">
    <location>
        <begin position="47"/>
        <end position="60"/>
    </location>
</feature>
<evidence type="ECO:0000256" key="1">
    <source>
        <dbReference type="SAM" id="MobiDB-lite"/>
    </source>
</evidence>
<dbReference type="AlphaFoldDB" id="A0A165JU62"/>
<organism evidence="2 3">
    <name type="scientific">Exidia glandulosa HHB12029</name>
    <dbReference type="NCBI Taxonomy" id="1314781"/>
    <lineage>
        <taxon>Eukaryota</taxon>
        <taxon>Fungi</taxon>
        <taxon>Dikarya</taxon>
        <taxon>Basidiomycota</taxon>
        <taxon>Agaricomycotina</taxon>
        <taxon>Agaricomycetes</taxon>
        <taxon>Auriculariales</taxon>
        <taxon>Exidiaceae</taxon>
        <taxon>Exidia</taxon>
    </lineage>
</organism>
<dbReference type="EMBL" id="KV425959">
    <property type="protein sequence ID" value="KZV95340.1"/>
    <property type="molecule type" value="Genomic_DNA"/>
</dbReference>
<accession>A0A165JU62</accession>
<keyword evidence="3" id="KW-1185">Reference proteome</keyword>
<sequence>MSGSLSLADYKTRGKSTTNEKNQPRTRPQSESFIHGMVFHQYGTLNTHRHRPNTRQRGKHEQRTTAVQSHTHTRRTRTRARYTEESTHTVTSPSRERGSICPPADV</sequence>
<reference evidence="2 3" key="1">
    <citation type="journal article" date="2016" name="Mol. Biol. Evol.">
        <title>Comparative Genomics of Early-Diverging Mushroom-Forming Fungi Provides Insights into the Origins of Lignocellulose Decay Capabilities.</title>
        <authorList>
            <person name="Nagy L.G."/>
            <person name="Riley R."/>
            <person name="Tritt A."/>
            <person name="Adam C."/>
            <person name="Daum C."/>
            <person name="Floudas D."/>
            <person name="Sun H."/>
            <person name="Yadav J.S."/>
            <person name="Pangilinan J."/>
            <person name="Larsson K.H."/>
            <person name="Matsuura K."/>
            <person name="Barry K."/>
            <person name="Labutti K."/>
            <person name="Kuo R."/>
            <person name="Ohm R.A."/>
            <person name="Bhattacharya S.S."/>
            <person name="Shirouzu T."/>
            <person name="Yoshinaga Y."/>
            <person name="Martin F.M."/>
            <person name="Grigoriev I.V."/>
            <person name="Hibbett D.S."/>
        </authorList>
    </citation>
    <scope>NUCLEOTIDE SEQUENCE [LARGE SCALE GENOMIC DNA]</scope>
    <source>
        <strain evidence="2 3">HHB12029</strain>
    </source>
</reference>
<feature type="region of interest" description="Disordered" evidence="1">
    <location>
        <begin position="1"/>
        <end position="106"/>
    </location>
</feature>
<name>A0A165JU62_EXIGL</name>
<evidence type="ECO:0000313" key="2">
    <source>
        <dbReference type="EMBL" id="KZV95340.1"/>
    </source>
</evidence>
<gene>
    <name evidence="2" type="ORF">EXIGLDRAFT_478573</name>
</gene>
<dbReference type="Proteomes" id="UP000077266">
    <property type="component" value="Unassembled WGS sequence"/>
</dbReference>